<dbReference type="Gene3D" id="3.90.1150.10">
    <property type="entry name" value="Aspartate Aminotransferase, domain 1"/>
    <property type="match status" value="1"/>
</dbReference>
<dbReference type="GO" id="GO:0030170">
    <property type="term" value="F:pyridoxal phosphate binding"/>
    <property type="evidence" value="ECO:0007669"/>
    <property type="project" value="InterPro"/>
</dbReference>
<protein>
    <submittedName>
        <fullName evidence="5">LL-diaminopimelate aminotransferase</fullName>
        <ecNumber evidence="5">2.6.1.83</ecNumber>
    </submittedName>
</protein>
<organism evidence="5 6">
    <name type="scientific">Capillimicrobium parvum</name>
    <dbReference type="NCBI Taxonomy" id="2884022"/>
    <lineage>
        <taxon>Bacteria</taxon>
        <taxon>Bacillati</taxon>
        <taxon>Actinomycetota</taxon>
        <taxon>Thermoleophilia</taxon>
        <taxon>Solirubrobacterales</taxon>
        <taxon>Capillimicrobiaceae</taxon>
        <taxon>Capillimicrobium</taxon>
    </lineage>
</organism>
<keyword evidence="2 5" id="KW-0032">Aminotransferase</keyword>
<dbReference type="InterPro" id="IPR004839">
    <property type="entry name" value="Aminotransferase_I/II_large"/>
</dbReference>
<proteinExistence type="predicted"/>
<dbReference type="GO" id="GO:0010285">
    <property type="term" value="F:L,L-diaminopimelate aminotransferase activity"/>
    <property type="evidence" value="ECO:0007669"/>
    <property type="project" value="UniProtKB-EC"/>
</dbReference>
<dbReference type="PANTHER" id="PTHR42832:SF3">
    <property type="entry name" value="L-GLUTAMINE--4-(METHYLSULFANYL)-2-OXOBUTANOATE AMINOTRANSFERASE"/>
    <property type="match status" value="1"/>
</dbReference>
<evidence type="ECO:0000256" key="2">
    <source>
        <dbReference type="ARBA" id="ARBA00022576"/>
    </source>
</evidence>
<gene>
    <name evidence="5" type="primary">dapL</name>
    <name evidence="5" type="ORF">DSM104329_03067</name>
</gene>
<dbReference type="EC" id="2.6.1.83" evidence="5"/>
<dbReference type="CDD" id="cd00609">
    <property type="entry name" value="AAT_like"/>
    <property type="match status" value="1"/>
</dbReference>
<keyword evidence="6" id="KW-1185">Reference proteome</keyword>
<dbReference type="RefSeq" id="WP_259310727.1">
    <property type="nucleotide sequence ID" value="NZ_CP087164.1"/>
</dbReference>
<dbReference type="InterPro" id="IPR015424">
    <property type="entry name" value="PyrdxlP-dep_Trfase"/>
</dbReference>
<evidence type="ECO:0000256" key="3">
    <source>
        <dbReference type="ARBA" id="ARBA00022679"/>
    </source>
</evidence>
<dbReference type="EMBL" id="CP087164">
    <property type="protein sequence ID" value="UGS36659.1"/>
    <property type="molecule type" value="Genomic_DNA"/>
</dbReference>
<dbReference type="InterPro" id="IPR050881">
    <property type="entry name" value="LL-DAP_aminotransferase"/>
</dbReference>
<dbReference type="Proteomes" id="UP001162834">
    <property type="component" value="Chromosome"/>
</dbReference>
<dbReference type="AlphaFoldDB" id="A0A9E7C1G4"/>
<dbReference type="InterPro" id="IPR015422">
    <property type="entry name" value="PyrdxlP-dep_Trfase_small"/>
</dbReference>
<dbReference type="Gene3D" id="3.40.640.10">
    <property type="entry name" value="Type I PLP-dependent aspartate aminotransferase-like (Major domain)"/>
    <property type="match status" value="1"/>
</dbReference>
<comment type="cofactor">
    <cofactor evidence="1">
        <name>pyridoxal 5'-phosphate</name>
        <dbReference type="ChEBI" id="CHEBI:597326"/>
    </cofactor>
</comment>
<dbReference type="KEGG" id="sbae:DSM104329_03067"/>
<reference evidence="5" key="1">
    <citation type="journal article" date="2022" name="Int. J. Syst. Evol. Microbiol.">
        <title>Pseudomonas aegrilactucae sp. nov. and Pseudomonas morbosilactucae sp. nov., pathogens causing bacterial rot of lettuce in Japan.</title>
        <authorList>
            <person name="Sawada H."/>
            <person name="Fujikawa T."/>
            <person name="Satou M."/>
        </authorList>
    </citation>
    <scope>NUCLEOTIDE SEQUENCE</scope>
    <source>
        <strain evidence="5">0166_1</strain>
    </source>
</reference>
<dbReference type="SUPFAM" id="SSF53383">
    <property type="entry name" value="PLP-dependent transferases"/>
    <property type="match status" value="1"/>
</dbReference>
<keyword evidence="3 5" id="KW-0808">Transferase</keyword>
<feature type="domain" description="Aminotransferase class I/classII large" evidence="4">
    <location>
        <begin position="31"/>
        <end position="373"/>
    </location>
</feature>
<name>A0A9E7C1G4_9ACTN</name>
<dbReference type="InterPro" id="IPR015421">
    <property type="entry name" value="PyrdxlP-dep_Trfase_major"/>
</dbReference>
<sequence>MRVNPALEQMGTYPFVRLGEAKARLAAEGRTVIDFGVGEPREETPAFIRAALCAAVESEPVSVYPLAVGMPQLREAIAGWVGRRFGAPLDPDTEVVPTLGSKEAIYGLAQVVGRGRGAVAVTTPGYPVPERSAVIEGLDVLSLPLDGARGWLPDLDAVPWERLAILWLNSPGNPTGAVASVAFLEEAAARCRRHDVILACDEAYCELWFEGDPPPSALQVSDRRGLLAFHSLSKRSSMPGYRSGFVAGDRELIALLKRHRPTVGTAPQRFVQHASVAAWSDDAHVTEIRARYGAKREIVLPALRATGLEPVGGPASFFLWLRVPDDGDDAAFAARWLERGVVLAPGSYLGAGGEGHVRAALVPTLEECERAAELLAGE</sequence>
<accession>A0A9E7C1G4</accession>
<evidence type="ECO:0000256" key="1">
    <source>
        <dbReference type="ARBA" id="ARBA00001933"/>
    </source>
</evidence>
<evidence type="ECO:0000313" key="6">
    <source>
        <dbReference type="Proteomes" id="UP001162834"/>
    </source>
</evidence>
<dbReference type="Pfam" id="PF00155">
    <property type="entry name" value="Aminotran_1_2"/>
    <property type="match status" value="1"/>
</dbReference>
<evidence type="ECO:0000259" key="4">
    <source>
        <dbReference type="Pfam" id="PF00155"/>
    </source>
</evidence>
<evidence type="ECO:0000313" key="5">
    <source>
        <dbReference type="EMBL" id="UGS36659.1"/>
    </source>
</evidence>
<dbReference type="PANTHER" id="PTHR42832">
    <property type="entry name" value="AMINO ACID AMINOTRANSFERASE"/>
    <property type="match status" value="1"/>
</dbReference>